<dbReference type="InterPro" id="IPR019734">
    <property type="entry name" value="TPR_rpt"/>
</dbReference>
<evidence type="ECO:0000256" key="5">
    <source>
        <dbReference type="ARBA" id="ARBA00054588"/>
    </source>
</evidence>
<dbReference type="RefSeq" id="XP_033813790.1">
    <property type="nucleotide sequence ID" value="XM_033957899.1"/>
</dbReference>
<sequence>MSSPNKALELQLQMKQNAEELQDFVRELEHWEKDIKQTDAKLNKQCGIIKENLPPIRNKDFKKKKKAKPTVPIKEQNGKERKNPKIKSYDYEMWDKLDVDKIIEELDKEESPHGSESDSGEEDGIRINTEEAMAEKEKGNNYFKQGNYNEAVDCYTRGMTADPYNPVLLTNRASAFYRLKKFAVAESDCNLAIALNRNYSKAYARRGAARFALSNLEGAKEDYEKVLELDPSNFEAKYELKKISQALSKEDLRRKEIEETVKDPELTSEEEKKLEEQQLKQKAIAEKDLGNGYFKEGKYEAAIECYSRGMTADGTNALLPANRAMAYLKILRYEEAEEDCTKAILIDGSYSKAFARRGTARAALGKLEKAKEDFEIVLKLEPGHKQAINELARINKELTEKSLWTNQGLPVKENQKLVKPIDKPPHLRSTKPLRRIIIEEVGDKMENFDLPNSSTSFPATNLINSSEVERPLHASIQNLNPDHELSTCDTPSAKLLKIEEISDNPDFQPQTIVRASRPAEPQSSVKQQCVISEIPTLPANAFQLESDFRKLKGYPDKLYQYLKQIEPSFYSTLFQNSLDPDVFNQILKILQESYTVKQESSLIFEILQRLSELKRFDMAIMFMSESEKKTVHVLFDHIEKSGYENSSVENLKKKYGF</sequence>
<evidence type="ECO:0000313" key="12">
    <source>
        <dbReference type="RefSeq" id="XP_033813791.1"/>
    </source>
</evidence>
<dbReference type="Pfam" id="PF13432">
    <property type="entry name" value="TPR_16"/>
    <property type="match status" value="1"/>
</dbReference>
<reference evidence="11 12" key="1">
    <citation type="submission" date="2025-04" db="UniProtKB">
        <authorList>
            <consortium name="RefSeq"/>
        </authorList>
    </citation>
    <scope>IDENTIFICATION</scope>
</reference>
<evidence type="ECO:0000256" key="1">
    <source>
        <dbReference type="ARBA" id="ARBA00022737"/>
    </source>
</evidence>
<dbReference type="Pfam" id="PF00515">
    <property type="entry name" value="TPR_1"/>
    <property type="match status" value="1"/>
</dbReference>
<keyword evidence="7" id="KW-0175">Coiled coil</keyword>
<comment type="similarity">
    <text evidence="3">Belongs to the RPAP3 family.</text>
</comment>
<dbReference type="InterPro" id="IPR011990">
    <property type="entry name" value="TPR-like_helical_dom_sf"/>
</dbReference>
<comment type="function">
    <text evidence="5">May for an interface between the RNA polymerase II enzyme and chaperone/scaffolding protein.</text>
</comment>
<evidence type="ECO:0000313" key="11">
    <source>
        <dbReference type="RefSeq" id="XP_033813790.1"/>
    </source>
</evidence>
<dbReference type="FunFam" id="1.25.40.10:FF:000057">
    <property type="entry name" value="RNA polymerase II associated protein 3"/>
    <property type="match status" value="2"/>
</dbReference>
<evidence type="ECO:0000256" key="8">
    <source>
        <dbReference type="SAM" id="MobiDB-lite"/>
    </source>
</evidence>
<dbReference type="GeneID" id="117366507"/>
<dbReference type="GO" id="GO:0101031">
    <property type="term" value="C:protein folding chaperone complex"/>
    <property type="evidence" value="ECO:0007669"/>
    <property type="project" value="TreeGrafter"/>
</dbReference>
<evidence type="ECO:0000259" key="9">
    <source>
        <dbReference type="Pfam" id="PF13877"/>
    </source>
</evidence>
<dbReference type="OrthoDB" id="629492at2759"/>
<dbReference type="PANTHER" id="PTHR46423:SF1">
    <property type="entry name" value="RNA POLYMERASE II-ASSOCIATED PROTEIN 3"/>
    <property type="match status" value="1"/>
</dbReference>
<name>A0A6P8SC96_GEOSA</name>
<feature type="repeat" description="TPR" evidence="6">
    <location>
        <begin position="351"/>
        <end position="384"/>
    </location>
</feature>
<keyword evidence="2 6" id="KW-0802">TPR repeat</keyword>
<evidence type="ECO:0000256" key="7">
    <source>
        <dbReference type="SAM" id="Coils"/>
    </source>
</evidence>
<feature type="repeat" description="TPR" evidence="6">
    <location>
        <begin position="200"/>
        <end position="233"/>
    </location>
</feature>
<feature type="coiled-coil region" evidence="7">
    <location>
        <begin position="14"/>
        <end position="41"/>
    </location>
</feature>
<evidence type="ECO:0000256" key="3">
    <source>
        <dbReference type="ARBA" id="ARBA00038275"/>
    </source>
</evidence>
<protein>
    <recommendedName>
        <fullName evidence="4">RNA polymerase II-associated protein 3</fullName>
    </recommendedName>
</protein>
<dbReference type="Proteomes" id="UP000515159">
    <property type="component" value="Chromosome 9"/>
</dbReference>
<gene>
    <name evidence="11 12" type="primary">RPAP3</name>
</gene>
<feature type="domain" description="RNA-polymerase II-associated protein 3-like C-terminal" evidence="9">
    <location>
        <begin position="538"/>
        <end position="628"/>
    </location>
</feature>
<dbReference type="PANTHER" id="PTHR46423">
    <property type="entry name" value="RNA POLYMERASE II-ASSOCIATED PROTEIN 3"/>
    <property type="match status" value="1"/>
</dbReference>
<dbReference type="SMART" id="SM00028">
    <property type="entry name" value="TPR"/>
    <property type="match status" value="6"/>
</dbReference>
<dbReference type="Gene3D" id="1.25.40.10">
    <property type="entry name" value="Tetratricopeptide repeat domain"/>
    <property type="match status" value="2"/>
</dbReference>
<dbReference type="PROSITE" id="PS50005">
    <property type="entry name" value="TPR"/>
    <property type="match status" value="4"/>
</dbReference>
<feature type="repeat" description="TPR" evidence="6">
    <location>
        <begin position="132"/>
        <end position="165"/>
    </location>
</feature>
<feature type="repeat" description="TPR" evidence="6">
    <location>
        <begin position="283"/>
        <end position="316"/>
    </location>
</feature>
<dbReference type="CTD" id="79657"/>
<proteinExistence type="inferred from homology"/>
<keyword evidence="1" id="KW-0677">Repeat</keyword>
<evidence type="ECO:0000256" key="4">
    <source>
        <dbReference type="ARBA" id="ARBA00040133"/>
    </source>
</evidence>
<dbReference type="InterPro" id="IPR051966">
    <property type="entry name" value="RPAP3"/>
</dbReference>
<dbReference type="Pfam" id="PF13877">
    <property type="entry name" value="RPAP3_C"/>
    <property type="match status" value="1"/>
</dbReference>
<dbReference type="AlphaFoldDB" id="A0A6P8SC96"/>
<dbReference type="InterPro" id="IPR025986">
    <property type="entry name" value="RPAP3-like_C"/>
</dbReference>
<dbReference type="Pfam" id="PF13181">
    <property type="entry name" value="TPR_8"/>
    <property type="match status" value="1"/>
</dbReference>
<accession>A0A6P8SC96</accession>
<dbReference type="KEGG" id="gsh:117366507"/>
<dbReference type="SUPFAM" id="SSF48452">
    <property type="entry name" value="TPR-like"/>
    <property type="match status" value="2"/>
</dbReference>
<evidence type="ECO:0000313" key="10">
    <source>
        <dbReference type="Proteomes" id="UP000515159"/>
    </source>
</evidence>
<evidence type="ECO:0000256" key="6">
    <source>
        <dbReference type="PROSITE-ProRule" id="PRU00339"/>
    </source>
</evidence>
<evidence type="ECO:0000256" key="2">
    <source>
        <dbReference type="ARBA" id="ARBA00022803"/>
    </source>
</evidence>
<organism evidence="10 12">
    <name type="scientific">Geotrypetes seraphini</name>
    <name type="common">Gaboon caecilian</name>
    <name type="synonym">Caecilia seraphini</name>
    <dbReference type="NCBI Taxonomy" id="260995"/>
    <lineage>
        <taxon>Eukaryota</taxon>
        <taxon>Metazoa</taxon>
        <taxon>Chordata</taxon>
        <taxon>Craniata</taxon>
        <taxon>Vertebrata</taxon>
        <taxon>Euteleostomi</taxon>
        <taxon>Amphibia</taxon>
        <taxon>Gymnophiona</taxon>
        <taxon>Geotrypetes</taxon>
    </lineage>
</organism>
<feature type="region of interest" description="Disordered" evidence="8">
    <location>
        <begin position="57"/>
        <end position="84"/>
    </location>
</feature>
<dbReference type="PROSITE" id="PS50293">
    <property type="entry name" value="TPR_REGION"/>
    <property type="match status" value="1"/>
</dbReference>
<keyword evidence="10" id="KW-1185">Reference proteome</keyword>
<dbReference type="RefSeq" id="XP_033813791.1">
    <property type="nucleotide sequence ID" value="XM_033957900.1"/>
</dbReference>